<keyword evidence="3 4" id="KW-0067">ATP-binding</keyword>
<proteinExistence type="inferred from homology"/>
<dbReference type="GO" id="GO:0035999">
    <property type="term" value="P:tetrahydrofolate interconversion"/>
    <property type="evidence" value="ECO:0007669"/>
    <property type="project" value="TreeGrafter"/>
</dbReference>
<dbReference type="EMBL" id="CP023777">
    <property type="protein sequence ID" value="ATL48533.1"/>
    <property type="molecule type" value="Genomic_DNA"/>
</dbReference>
<feature type="binding site" evidence="4">
    <location>
        <position position="58"/>
    </location>
    <ligand>
        <name>substrate</name>
    </ligand>
</feature>
<evidence type="ECO:0000256" key="4">
    <source>
        <dbReference type="PIRSR" id="PIRSR006806-1"/>
    </source>
</evidence>
<dbReference type="Pfam" id="PF01812">
    <property type="entry name" value="5-FTHF_cyc-lig"/>
    <property type="match status" value="1"/>
</dbReference>
<dbReference type="Gene3D" id="3.40.50.10420">
    <property type="entry name" value="NagB/RpiA/CoA transferase-like"/>
    <property type="match status" value="1"/>
</dbReference>
<dbReference type="InterPro" id="IPR024185">
    <property type="entry name" value="FTHF_cligase-like_sf"/>
</dbReference>
<comment type="similarity">
    <text evidence="1">Belongs to the 5-formyltetrahydrofolate cyclo-ligase family.</text>
</comment>
<dbReference type="InterPro" id="IPR002698">
    <property type="entry name" value="FTHF_cligase"/>
</dbReference>
<feature type="binding site" evidence="4">
    <location>
        <position position="51"/>
    </location>
    <ligand>
        <name>substrate</name>
    </ligand>
</feature>
<keyword evidence="5" id="KW-0436">Ligase</keyword>
<dbReference type="AlphaFoldDB" id="A0A291QXE2"/>
<keyword evidence="6" id="KW-1185">Reference proteome</keyword>
<dbReference type="PANTHER" id="PTHR23407:SF1">
    <property type="entry name" value="5-FORMYLTETRAHYDROFOLATE CYCLO-LIGASE"/>
    <property type="match status" value="1"/>
</dbReference>
<accession>A0A291QXE2</accession>
<dbReference type="SUPFAM" id="SSF100950">
    <property type="entry name" value="NagB/RpiA/CoA transferase-like"/>
    <property type="match status" value="1"/>
</dbReference>
<dbReference type="GO" id="GO:0005524">
    <property type="term" value="F:ATP binding"/>
    <property type="evidence" value="ECO:0007669"/>
    <property type="project" value="UniProtKB-KW"/>
</dbReference>
<name>A0A291QXE2_9BACT</name>
<evidence type="ECO:0000256" key="1">
    <source>
        <dbReference type="ARBA" id="ARBA00010638"/>
    </source>
</evidence>
<feature type="binding site" evidence="4">
    <location>
        <begin position="6"/>
        <end position="10"/>
    </location>
    <ligand>
        <name>ATP</name>
        <dbReference type="ChEBI" id="CHEBI:30616"/>
    </ligand>
</feature>
<dbReference type="PIRSF" id="PIRSF006806">
    <property type="entry name" value="FTHF_cligase"/>
    <property type="match status" value="1"/>
</dbReference>
<dbReference type="GO" id="GO:0009396">
    <property type="term" value="P:folic acid-containing compound biosynthetic process"/>
    <property type="evidence" value="ECO:0007669"/>
    <property type="project" value="TreeGrafter"/>
</dbReference>
<feature type="binding site" evidence="4">
    <location>
        <begin position="137"/>
        <end position="145"/>
    </location>
    <ligand>
        <name>ATP</name>
        <dbReference type="ChEBI" id="CHEBI:30616"/>
    </ligand>
</feature>
<dbReference type="GO" id="GO:0030272">
    <property type="term" value="F:5-formyltetrahydrofolate cyclo-ligase activity"/>
    <property type="evidence" value="ECO:0007669"/>
    <property type="project" value="TreeGrafter"/>
</dbReference>
<protein>
    <submittedName>
        <fullName evidence="5">5-formyltetrahydrofolate cyclo-ligase</fullName>
    </submittedName>
</protein>
<gene>
    <name evidence="5" type="ORF">COR50_15945</name>
</gene>
<reference evidence="5 6" key="1">
    <citation type="submission" date="2017-10" db="EMBL/GenBank/DDBJ databases">
        <title>Paenichitinophaga pekingensis gen. nov., sp. nov., isolated from activated sludge.</title>
        <authorList>
            <person name="Jin D."/>
            <person name="Kong X."/>
            <person name="Deng Y."/>
            <person name="Bai Z."/>
        </authorList>
    </citation>
    <scope>NUCLEOTIDE SEQUENCE [LARGE SCALE GENOMIC DNA]</scope>
    <source>
        <strain evidence="5 6">13</strain>
    </source>
</reference>
<evidence type="ECO:0000256" key="2">
    <source>
        <dbReference type="ARBA" id="ARBA00022741"/>
    </source>
</evidence>
<dbReference type="InterPro" id="IPR037171">
    <property type="entry name" value="NagB/RpiA_transferase-like"/>
</dbReference>
<evidence type="ECO:0000313" key="6">
    <source>
        <dbReference type="Proteomes" id="UP000220133"/>
    </source>
</evidence>
<organism evidence="5 6">
    <name type="scientific">Chitinophaga caeni</name>
    <dbReference type="NCBI Taxonomy" id="2029983"/>
    <lineage>
        <taxon>Bacteria</taxon>
        <taxon>Pseudomonadati</taxon>
        <taxon>Bacteroidota</taxon>
        <taxon>Chitinophagia</taxon>
        <taxon>Chitinophagales</taxon>
        <taxon>Chitinophagaceae</taxon>
        <taxon>Chitinophaga</taxon>
    </lineage>
</organism>
<dbReference type="PANTHER" id="PTHR23407">
    <property type="entry name" value="ATPASE INHIBITOR/5-FORMYLTETRAHYDROFOLATE CYCLO-LIGASE"/>
    <property type="match status" value="1"/>
</dbReference>
<keyword evidence="2 4" id="KW-0547">Nucleotide-binding</keyword>
<dbReference type="KEGG" id="cbae:COR50_15945"/>
<dbReference type="Proteomes" id="UP000220133">
    <property type="component" value="Chromosome"/>
</dbReference>
<evidence type="ECO:0000313" key="5">
    <source>
        <dbReference type="EMBL" id="ATL48533.1"/>
    </source>
</evidence>
<dbReference type="RefSeq" id="WP_098194906.1">
    <property type="nucleotide sequence ID" value="NZ_CP023777.1"/>
</dbReference>
<sequence>MMQHTKKDIRKAYNDKRLALTEEEWAILNMDLLLQFSNFALEGIQYLHIFLPILSRKEVDTFLLAVWIREHYPTIQLVTSQSNFETNDMRHVIWYDDAVLQENAYGIPEPVGGDDVNPLLIDAVLIPMLAFDENGHRVGYGKGMYDRFLSLCKPKVLKIGLSLFDSLPAPITDIYAGDISLDVAITPGSTYYFNSKS</sequence>
<evidence type="ECO:0000256" key="3">
    <source>
        <dbReference type="ARBA" id="ARBA00022840"/>
    </source>
</evidence>
<dbReference type="OrthoDB" id="9801938at2"/>